<dbReference type="STRING" id="217031.ABB05_15485"/>
<dbReference type="RefSeq" id="WP_057987958.1">
    <property type="nucleotide sequence ID" value="NZ_JAGGKH010000014.1"/>
</dbReference>
<reference evidence="1 3" key="2">
    <citation type="submission" date="2015-06" db="EMBL/GenBank/DDBJ databases">
        <title>Genome sequencing project of Bacillus galactosidilyticus PL133.</title>
        <authorList>
            <person name="Gaiero J."/>
            <person name="Nicol R."/>
            <person name="Habash M."/>
        </authorList>
    </citation>
    <scope>NUCLEOTIDE SEQUENCE [LARGE SCALE GENOMIC DNA]</scope>
    <source>
        <strain evidence="1 3">PL133</strain>
    </source>
</reference>
<gene>
    <name evidence="2" type="ORF">ABB05_15485</name>
    <name evidence="1" type="ORF">ACA29_07890</name>
</gene>
<evidence type="ECO:0000313" key="1">
    <source>
        <dbReference type="EMBL" id="KRG13609.1"/>
    </source>
</evidence>
<protein>
    <submittedName>
        <fullName evidence="1">Uncharacterized protein</fullName>
    </submittedName>
</protein>
<sequence length="167" mass="19250">MIFEEAKYAKEKMNEVLRKKLILSKSLTKADLKALGLANDGGEEDPCLPQEWFCSIQIGDWEEVEVIVHGNHQQPDDQFLLIAEAIFAQFPRHLQQTFRYLKTFFPHLEESDYELSTVTIGHFFTFEGSRLPGFTLAFIYGDYPEAFQYKVKFKADGWPMGFEGGPL</sequence>
<reference evidence="2 4" key="1">
    <citation type="submission" date="2015-05" db="EMBL/GenBank/DDBJ databases">
        <title>Comparison of genome.</title>
        <authorList>
            <person name="Zheng Z."/>
            <person name="Sun M."/>
        </authorList>
    </citation>
    <scope>NUCLEOTIDE SEQUENCE [LARGE SCALE GENOMIC DNA]</scope>
    <source>
        <strain evidence="2 4">G25-74</strain>
    </source>
</reference>
<evidence type="ECO:0000313" key="2">
    <source>
        <dbReference type="EMBL" id="OAK68479.1"/>
    </source>
</evidence>
<dbReference type="Proteomes" id="UP000053881">
    <property type="component" value="Unassembled WGS sequence"/>
</dbReference>
<dbReference type="EMBL" id="LDJR01000056">
    <property type="protein sequence ID" value="OAK68479.1"/>
    <property type="molecule type" value="Genomic_DNA"/>
</dbReference>
<dbReference type="Proteomes" id="UP000077881">
    <property type="component" value="Unassembled WGS sequence"/>
</dbReference>
<dbReference type="EMBL" id="LGPB01000073">
    <property type="protein sequence ID" value="KRG13609.1"/>
    <property type="molecule type" value="Genomic_DNA"/>
</dbReference>
<evidence type="ECO:0000313" key="4">
    <source>
        <dbReference type="Proteomes" id="UP000077881"/>
    </source>
</evidence>
<name>A0A0Q9Y137_9BACI</name>
<keyword evidence="4" id="KW-1185">Reference proteome</keyword>
<evidence type="ECO:0000313" key="3">
    <source>
        <dbReference type="Proteomes" id="UP000053881"/>
    </source>
</evidence>
<dbReference type="AlphaFoldDB" id="A0A0Q9Y137"/>
<accession>A0A0Q9Y137</accession>
<proteinExistence type="predicted"/>
<dbReference type="PATRIC" id="fig|217031.4.peg.2614"/>
<organism evidence="1 3">
    <name type="scientific">Lederbergia galactosidilytica</name>
    <dbReference type="NCBI Taxonomy" id="217031"/>
    <lineage>
        <taxon>Bacteria</taxon>
        <taxon>Bacillati</taxon>
        <taxon>Bacillota</taxon>
        <taxon>Bacilli</taxon>
        <taxon>Bacillales</taxon>
        <taxon>Bacillaceae</taxon>
        <taxon>Lederbergia</taxon>
    </lineage>
</organism>
<comment type="caution">
    <text evidence="1">The sequence shown here is derived from an EMBL/GenBank/DDBJ whole genome shotgun (WGS) entry which is preliminary data.</text>
</comment>
<dbReference type="OrthoDB" id="2739458at2"/>